<dbReference type="Gene3D" id="3.30.565.10">
    <property type="entry name" value="Histidine kinase-like ATPase, C-terminal domain"/>
    <property type="match status" value="1"/>
</dbReference>
<evidence type="ECO:0000256" key="8">
    <source>
        <dbReference type="SAM" id="Phobius"/>
    </source>
</evidence>
<dbReference type="OrthoDB" id="1116352at2"/>
<dbReference type="Pfam" id="PF02518">
    <property type="entry name" value="HATPase_c"/>
    <property type="match status" value="1"/>
</dbReference>
<comment type="catalytic activity">
    <reaction evidence="1">
        <text>ATP + protein L-histidine = ADP + protein N-phospho-L-histidine.</text>
        <dbReference type="EC" id="2.7.13.3"/>
    </reaction>
</comment>
<dbReference type="PROSITE" id="PS50109">
    <property type="entry name" value="HIS_KIN"/>
    <property type="match status" value="1"/>
</dbReference>
<keyword evidence="3" id="KW-0597">Phosphoprotein</keyword>
<dbReference type="PRINTS" id="PR00344">
    <property type="entry name" value="BCTRLSENSOR"/>
</dbReference>
<dbReference type="PANTHER" id="PTHR43711:SF1">
    <property type="entry name" value="HISTIDINE KINASE 1"/>
    <property type="match status" value="1"/>
</dbReference>
<evidence type="ECO:0000259" key="9">
    <source>
        <dbReference type="PROSITE" id="PS50109"/>
    </source>
</evidence>
<dbReference type="CDD" id="cd00082">
    <property type="entry name" value="HisKA"/>
    <property type="match status" value="1"/>
</dbReference>
<dbReference type="SUPFAM" id="SSF47384">
    <property type="entry name" value="Homodimeric domain of signal transducing histidine kinase"/>
    <property type="match status" value="1"/>
</dbReference>
<dbReference type="InterPro" id="IPR036097">
    <property type="entry name" value="HisK_dim/P_sf"/>
</dbReference>
<keyword evidence="8" id="KW-0812">Transmembrane</keyword>
<dbReference type="GO" id="GO:0000155">
    <property type="term" value="F:phosphorelay sensor kinase activity"/>
    <property type="evidence" value="ECO:0007669"/>
    <property type="project" value="InterPro"/>
</dbReference>
<accession>A0A1H9F148</accession>
<dbReference type="Gene3D" id="1.10.287.130">
    <property type="match status" value="1"/>
</dbReference>
<dbReference type="InterPro" id="IPR004358">
    <property type="entry name" value="Sig_transdc_His_kin-like_C"/>
</dbReference>
<dbReference type="Proteomes" id="UP000199021">
    <property type="component" value="Unassembled WGS sequence"/>
</dbReference>
<dbReference type="InterPro" id="IPR003661">
    <property type="entry name" value="HisK_dim/P_dom"/>
</dbReference>
<organism evidence="10 11">
    <name type="scientific">Neolewinella agarilytica</name>
    <dbReference type="NCBI Taxonomy" id="478744"/>
    <lineage>
        <taxon>Bacteria</taxon>
        <taxon>Pseudomonadati</taxon>
        <taxon>Bacteroidota</taxon>
        <taxon>Saprospiria</taxon>
        <taxon>Saprospirales</taxon>
        <taxon>Lewinellaceae</taxon>
        <taxon>Neolewinella</taxon>
    </lineage>
</organism>
<feature type="coiled-coil region" evidence="7">
    <location>
        <begin position="476"/>
        <end position="503"/>
    </location>
</feature>
<keyword evidence="5 10" id="KW-0418">Kinase</keyword>
<evidence type="ECO:0000256" key="4">
    <source>
        <dbReference type="ARBA" id="ARBA00022679"/>
    </source>
</evidence>
<evidence type="ECO:0000313" key="10">
    <source>
        <dbReference type="EMBL" id="SEQ31589.1"/>
    </source>
</evidence>
<keyword evidence="8" id="KW-0472">Membrane</keyword>
<evidence type="ECO:0000256" key="1">
    <source>
        <dbReference type="ARBA" id="ARBA00000085"/>
    </source>
</evidence>
<dbReference type="Gene3D" id="1.25.40.10">
    <property type="entry name" value="Tetratricopeptide repeat domain"/>
    <property type="match status" value="2"/>
</dbReference>
<dbReference type="EMBL" id="FOFB01000008">
    <property type="protein sequence ID" value="SEQ31589.1"/>
    <property type="molecule type" value="Genomic_DNA"/>
</dbReference>
<keyword evidence="8" id="KW-1133">Transmembrane helix</keyword>
<keyword evidence="11" id="KW-1185">Reference proteome</keyword>
<keyword evidence="4" id="KW-0808">Transferase</keyword>
<proteinExistence type="predicted"/>
<dbReference type="InterPro" id="IPR005467">
    <property type="entry name" value="His_kinase_dom"/>
</dbReference>
<dbReference type="InterPro" id="IPR003594">
    <property type="entry name" value="HATPase_dom"/>
</dbReference>
<dbReference type="PANTHER" id="PTHR43711">
    <property type="entry name" value="TWO-COMPONENT HISTIDINE KINASE"/>
    <property type="match status" value="1"/>
</dbReference>
<dbReference type="SMART" id="SM00387">
    <property type="entry name" value="HATPase_c"/>
    <property type="match status" value="1"/>
</dbReference>
<feature type="domain" description="Histidine kinase" evidence="9">
    <location>
        <begin position="562"/>
        <end position="779"/>
    </location>
</feature>
<reference evidence="11" key="1">
    <citation type="submission" date="2016-10" db="EMBL/GenBank/DDBJ databases">
        <authorList>
            <person name="Varghese N."/>
            <person name="Submissions S."/>
        </authorList>
    </citation>
    <scope>NUCLEOTIDE SEQUENCE [LARGE SCALE GENOMIC DNA]</scope>
    <source>
        <strain evidence="11">DSM 24740</strain>
    </source>
</reference>
<dbReference type="SUPFAM" id="SSF55874">
    <property type="entry name" value="ATPase domain of HSP90 chaperone/DNA topoisomerase II/histidine kinase"/>
    <property type="match status" value="1"/>
</dbReference>
<sequence length="779" mass="84933">MRFSILYLLLLTGSGVFAQTPKLDSLVGILAIHATMDTERVLLHLDIAEVAKDNEPELHALHARAAAELSSDLNYPDGIHLANESLGFLALNAAEFDRAEELFTLALDYGRTSGNLHFVYRGLDHLGVLHAQRSENRKATELFEEALAIKKKVAGRAEIAASCNYLGLVSLSGGKQELADSLLKASRDEYQKANDPAGVDLVDISLANLMIDRGDAEAAAATYQQAAEKMRASNKANYLLALSGYAYSMHTLGKLAEATEAYGEVSLLATELKRPLRIANVKMSFGGLYQMSGQNDQSKLNHEQALAIYRDVGLWGGVGEAYARLSNLAVAAGDGAEALRLDLLALEAFEKVDDLAKTSERNSSIAYYYIETGELEKARSHLAIASRLAVESGNLSTVAMCHLNSSLFHARAGRIDSARLEGDLAISVFEEADDQDGVAFGHYHLYDVEKEAGNFAAALEHFEKDRQIMDAMNSENARELIARERARQNVADAEEAQIIAEEQAALLSERNRLYLFLALALLGLMAVGSWFFFQLRRSKRQIEAQNLQLQQLNATKDKFFGIIAHDIRSPIVALNGVGEQMSYYLEKGKTDKLERLADRVDGTAKRLSGLLDNLLNWALLQQGVIPYHPKAINITDTGNEIFEMFRSNAEVKNISLRLEVEEGLKVHADEAALQTILRNLVSNAIKFTPEGGSVSIGTESQGDKVFITVNDTGTGISAEKMKQLFTLEKTSEPGTAGEKGTGLGLTLVKELAELNKGSLAVSSEPLRGSEFRVGLPLAA</sequence>
<evidence type="ECO:0000256" key="6">
    <source>
        <dbReference type="ARBA" id="ARBA00023012"/>
    </source>
</evidence>
<evidence type="ECO:0000256" key="3">
    <source>
        <dbReference type="ARBA" id="ARBA00022553"/>
    </source>
</evidence>
<dbReference type="STRING" id="478744.SAMN05444359_10842"/>
<gene>
    <name evidence="10" type="ORF">SAMN05444359_10842</name>
</gene>
<name>A0A1H9F148_9BACT</name>
<dbReference type="Pfam" id="PF00512">
    <property type="entry name" value="HisKA"/>
    <property type="match status" value="1"/>
</dbReference>
<keyword evidence="6" id="KW-0902">Two-component regulatory system</keyword>
<dbReference type="AlphaFoldDB" id="A0A1H9F148"/>
<dbReference type="EC" id="2.7.13.3" evidence="2"/>
<evidence type="ECO:0000313" key="11">
    <source>
        <dbReference type="Proteomes" id="UP000199021"/>
    </source>
</evidence>
<dbReference type="RefSeq" id="WP_090167413.1">
    <property type="nucleotide sequence ID" value="NZ_FOFB01000008.1"/>
</dbReference>
<dbReference type="InterPro" id="IPR050736">
    <property type="entry name" value="Sensor_HK_Regulatory"/>
</dbReference>
<dbReference type="InterPro" id="IPR011990">
    <property type="entry name" value="TPR-like_helical_dom_sf"/>
</dbReference>
<dbReference type="InParanoid" id="A0A1H9F148"/>
<keyword evidence="7" id="KW-0175">Coiled coil</keyword>
<dbReference type="SUPFAM" id="SSF48452">
    <property type="entry name" value="TPR-like"/>
    <property type="match status" value="3"/>
</dbReference>
<feature type="transmembrane region" description="Helical" evidence="8">
    <location>
        <begin position="513"/>
        <end position="533"/>
    </location>
</feature>
<evidence type="ECO:0000256" key="7">
    <source>
        <dbReference type="SAM" id="Coils"/>
    </source>
</evidence>
<evidence type="ECO:0000256" key="2">
    <source>
        <dbReference type="ARBA" id="ARBA00012438"/>
    </source>
</evidence>
<protein>
    <recommendedName>
        <fullName evidence="2">histidine kinase</fullName>
        <ecNumber evidence="2">2.7.13.3</ecNumber>
    </recommendedName>
</protein>
<dbReference type="SMART" id="SM00388">
    <property type="entry name" value="HisKA"/>
    <property type="match status" value="1"/>
</dbReference>
<dbReference type="InterPro" id="IPR036890">
    <property type="entry name" value="HATPase_C_sf"/>
</dbReference>
<evidence type="ECO:0000256" key="5">
    <source>
        <dbReference type="ARBA" id="ARBA00022777"/>
    </source>
</evidence>